<comment type="caution">
    <text evidence="2">The sequence shown here is derived from an EMBL/GenBank/DDBJ whole genome shotgun (WGS) entry which is preliminary data.</text>
</comment>
<gene>
    <name evidence="2" type="ORF">BK674_00970</name>
</gene>
<feature type="domain" description="Dermonecrotic toxin N-terminal" evidence="1">
    <location>
        <begin position="375"/>
        <end position="608"/>
    </location>
</feature>
<dbReference type="InterPro" id="IPR046673">
    <property type="entry name" value="ToxA_N"/>
</dbReference>
<dbReference type="RefSeq" id="WP_123417691.1">
    <property type="nucleotide sequence ID" value="NZ_MOCA01000001.1"/>
</dbReference>
<reference evidence="2 3" key="1">
    <citation type="submission" date="2016-10" db="EMBL/GenBank/DDBJ databases">
        <title>Comparative genome analysis of multiple Pseudomonas spp. focuses on biocontrol and plant growth promoting traits.</title>
        <authorList>
            <person name="Tao X.-Y."/>
            <person name="Taylor C.G."/>
        </authorList>
    </citation>
    <scope>NUCLEOTIDE SEQUENCE [LARGE SCALE GENOMIC DNA]</scope>
    <source>
        <strain evidence="2 3">36B3</strain>
    </source>
</reference>
<dbReference type="Proteomes" id="UP000284207">
    <property type="component" value="Unassembled WGS sequence"/>
</dbReference>
<evidence type="ECO:0000313" key="2">
    <source>
        <dbReference type="EMBL" id="ROO02917.1"/>
    </source>
</evidence>
<dbReference type="Pfam" id="PF20178">
    <property type="entry name" value="ToxA_N"/>
    <property type="match status" value="1"/>
</dbReference>
<organism evidence="2 3">
    <name type="scientific">Pseudomonas moraviensis</name>
    <dbReference type="NCBI Taxonomy" id="321662"/>
    <lineage>
        <taxon>Bacteria</taxon>
        <taxon>Pseudomonadati</taxon>
        <taxon>Pseudomonadota</taxon>
        <taxon>Gammaproteobacteria</taxon>
        <taxon>Pseudomonadales</taxon>
        <taxon>Pseudomonadaceae</taxon>
        <taxon>Pseudomonas</taxon>
    </lineage>
</organism>
<protein>
    <recommendedName>
        <fullName evidence="1">Dermonecrotic toxin N-terminal domain-containing protein</fullName>
    </recommendedName>
</protein>
<evidence type="ECO:0000313" key="3">
    <source>
        <dbReference type="Proteomes" id="UP000284207"/>
    </source>
</evidence>
<sequence length="1534" mass="170593">MPELPSPSAVDIVTQLVTGPSLHEVATKTLGPALKTLYPNLEIDPQLAMVVEPTWEIDDDQVFAGRPNVESLTDALVRLGMTGKTVTYLDGEHYLTQQPAWPAPVQLPVKIEAIGLLLNELAPLLFIAYKDRHVIYWDEFTYPGQPRWQQLSQALRNLWGADASHGWDAAQTAVAEAVFRQPDRQQRMSADTYDTRACLIDLDRQDTAQPAHLALLDMAVIIGTVAERSVILTHAVTRGYQHFDSLQALGEDLQQRFGATCADPHLRWRLVEPQGNFFDHQACTLISLEADALGEINFFAERPLNRVYPHTGTLGKTAEPTPRLETHFERLRPMLPQWLNDALPVDQARYSRHLLDLTTFAHEHDGKSFQSEVIDLRAYTRDALVQQMAKDQPSAKDINPDDILITITSLVVWGTFVLPGNTSVQSLTLPELALQNLAGLPLGNKTVSYKNASAVPAWMTVAYLEKLIRTVDIGKTYPAHLKACLVDDTDQASALKELYKSQLRIELPLLALQHKIQGRGGLDESGYRYVAAALATTGAERYVDGEEIVIRPLAFVAHRSSSVTDSVVNMYVIGPREANKGPCLLYRPLFEMPLMQYPGHANLLYAIEHSRHLRDSVLAWLPDDVRFNYSQFVFTARLPSVWTIPQMLVNPTTALDMSGPVALGTQVLTGDVLETLHDRNVQALLTQADRQSVSNAEARWATLKQGGWLMFNAALPFLGRSVGTAAWIWQIMDDLQEVTDVANQQSGKIAWTAIADILLALGMVLAHRAAVGEAPAHESLAQPEKQTTSLNPAVKVPKALQLPDVIGAEMTGVHATTIDIVTALKRSPQALAKVLDSFKLDRPKDLGAAASDGAHRGLRPHRDTWYVQVGERWFEVMRNEHDKVQIIDSRQQPRRFGPTLAYSVRGEWVIDMRLRLRGGGLDSALQKSRGSRQTVAKALTEKITAFDDTMHAKELRLNADRDALSDALPQAQSQARTQYLATLDAQYKEYAANIQQIRELNLNQTIPNYRTVMTERLQMQLFLGQEWLNEHSSHFQQSVEAMQTMIADGRTVEPEAFSQAAVSLNDTTQSIIEKIEAAHVCFEEMKLLGKDAVEAMRVYRDALPDYRLNDLKVLQISLAERICIKPGDTTDHASAQQALGDLIADAALNIQSSLDLSADESLGDLRGRIDALSNVAQQFDSVNKRFSDLASEYSDQLHTDRLKHVQARVIAFKAAADNRLADLLRYRHLLVPQAGPSTPSASASNRQIIHTRSRGTVVGERKKSVGDDTTETMEVRTHLTGVIATFHEESPGVWVEQRTPPAPAPTSPVDLKNSVREGQALIDGLAAFHRRIEARLKRGARIPVEVEEEYHQHAALLRKAIAAIDEALTARNLTAGPHEPSETLSHALDKAAKTLEEKGTSTRIRLVKQQLPTAAGMQWLKEKGEITIDKTVTRRPIRRRQHDFLDEYRIRDAHNDKVLCYAHFHYSSAEAHDPSFVRGHMKTVAQQRMGGAYEPSQPSNQQLIEIHRSEISSRSAEALFFNLPKPGASAPVPL</sequence>
<evidence type="ECO:0000259" key="1">
    <source>
        <dbReference type="Pfam" id="PF20178"/>
    </source>
</evidence>
<name>A0A423NX27_9PSED</name>
<accession>A0A423NX27</accession>
<dbReference type="EMBL" id="MOCA01000001">
    <property type="protein sequence ID" value="ROO02917.1"/>
    <property type="molecule type" value="Genomic_DNA"/>
</dbReference>
<proteinExistence type="predicted"/>